<comment type="caution">
    <text evidence="2">The sequence shown here is derived from an EMBL/GenBank/DDBJ whole genome shotgun (WGS) entry which is preliminary data.</text>
</comment>
<evidence type="ECO:0000256" key="1">
    <source>
        <dbReference type="ARBA" id="ARBA00023186"/>
    </source>
</evidence>
<dbReference type="Gene3D" id="2.30.22.10">
    <property type="entry name" value="Head domain of nucleotide exchange factor GrpE"/>
    <property type="match status" value="1"/>
</dbReference>
<dbReference type="SUPFAM" id="SSF51064">
    <property type="entry name" value="Head domain of nucleotide exchange factor GrpE"/>
    <property type="match status" value="1"/>
</dbReference>
<dbReference type="SUPFAM" id="SSF118370">
    <property type="entry name" value="Vasodilator-stimulated phosphoprotein, VASP, tetramerisation domain"/>
    <property type="match status" value="1"/>
</dbReference>
<dbReference type="Proteomes" id="UP001623592">
    <property type="component" value="Unassembled WGS sequence"/>
</dbReference>
<dbReference type="InterPro" id="IPR000740">
    <property type="entry name" value="GrpE"/>
</dbReference>
<keyword evidence="1" id="KW-0143">Chaperone</keyword>
<keyword evidence="3" id="KW-1185">Reference proteome</keyword>
<organism evidence="2 3">
    <name type="scientific">Clostridium neuense</name>
    <dbReference type="NCBI Taxonomy" id="1728934"/>
    <lineage>
        <taxon>Bacteria</taxon>
        <taxon>Bacillati</taxon>
        <taxon>Bacillota</taxon>
        <taxon>Clostridia</taxon>
        <taxon>Eubacteriales</taxon>
        <taxon>Clostridiaceae</taxon>
        <taxon>Clostridium</taxon>
    </lineage>
</organism>
<dbReference type="Pfam" id="PF01025">
    <property type="entry name" value="GrpE"/>
    <property type="match status" value="1"/>
</dbReference>
<evidence type="ECO:0000313" key="2">
    <source>
        <dbReference type="EMBL" id="MFL0249098.1"/>
    </source>
</evidence>
<proteinExistence type="predicted"/>
<dbReference type="RefSeq" id="WP_406785772.1">
    <property type="nucleotide sequence ID" value="NZ_JBJIAA010000001.1"/>
</dbReference>
<dbReference type="InterPro" id="IPR038023">
    <property type="entry name" value="VASP_sf"/>
</dbReference>
<dbReference type="EMBL" id="JBJIAA010000001">
    <property type="protein sequence ID" value="MFL0249098.1"/>
    <property type="molecule type" value="Genomic_DNA"/>
</dbReference>
<sequence>MCDKVEDENVEESTNEEVNIVEIVEKINQSIQEVKEEFDSKVKYDRHKDKIIDELHEELQEYKDDIIHKLLRPVITDIIYTIDNNNKTVQALKQKNLAEIEPEKLIGIIEGQSEDLEDILYRQGVEEFTYVMPEFDPKKQKIVKTVETDEKDKDRTIAKSLRKGYMFEDRVIRHELVEVYVYKEQK</sequence>
<evidence type="ECO:0000313" key="3">
    <source>
        <dbReference type="Proteomes" id="UP001623592"/>
    </source>
</evidence>
<dbReference type="InterPro" id="IPR009012">
    <property type="entry name" value="GrpE_head"/>
</dbReference>
<accession>A0ABW8TBL4</accession>
<name>A0ABW8TBL4_9CLOT</name>
<protein>
    <submittedName>
        <fullName evidence="2">Nucleotide exchange factor GrpE</fullName>
    </submittedName>
</protein>
<gene>
    <name evidence="2" type="ORF">ACJDT4_01575</name>
</gene>
<reference evidence="2 3" key="1">
    <citation type="submission" date="2024-11" db="EMBL/GenBank/DDBJ databases">
        <authorList>
            <person name="Heng Y.C."/>
            <person name="Lim A.C.H."/>
            <person name="Lee J.K.Y."/>
            <person name="Kittelmann S."/>
        </authorList>
    </citation>
    <scope>NUCLEOTIDE SEQUENCE [LARGE SCALE GENOMIC DNA]</scope>
    <source>
        <strain evidence="2 3">WILCCON 0114</strain>
    </source>
</reference>